<evidence type="ECO:0000256" key="4">
    <source>
        <dbReference type="ARBA" id="ARBA00022496"/>
    </source>
</evidence>
<dbReference type="PRINTS" id="PR00326">
    <property type="entry name" value="GTP1OBG"/>
</dbReference>
<comment type="caution">
    <text evidence="15">The sequence shown here is derived from an EMBL/GenBank/DDBJ whole genome shotgun (WGS) entry which is preliminary data.</text>
</comment>
<evidence type="ECO:0000313" key="15">
    <source>
        <dbReference type="EMBL" id="MDT0632696.1"/>
    </source>
</evidence>
<comment type="subcellular location">
    <subcellularLocation>
        <location evidence="13">Cell inner membrane</location>
        <topology evidence="13">Multi-pass membrane protein</topology>
    </subcellularLocation>
    <subcellularLocation>
        <location evidence="1">Cell membrane</location>
        <topology evidence="1">Multi-pass membrane protein</topology>
    </subcellularLocation>
</comment>
<feature type="transmembrane region" description="Helical" evidence="13">
    <location>
        <begin position="739"/>
        <end position="761"/>
    </location>
</feature>
<feature type="transmembrane region" description="Helical" evidence="13">
    <location>
        <begin position="486"/>
        <end position="507"/>
    </location>
</feature>
<feature type="transmembrane region" description="Helical" evidence="13">
    <location>
        <begin position="458"/>
        <end position="480"/>
    </location>
</feature>
<dbReference type="InterPro" id="IPR011642">
    <property type="entry name" value="Gate_dom"/>
</dbReference>
<dbReference type="PANTHER" id="PTHR43185:SF1">
    <property type="entry name" value="FE(2+) TRANSPORTER FEOB"/>
    <property type="match status" value="1"/>
</dbReference>
<dbReference type="Pfam" id="PF07670">
    <property type="entry name" value="Gate"/>
    <property type="match status" value="2"/>
</dbReference>
<evidence type="ECO:0000256" key="8">
    <source>
        <dbReference type="ARBA" id="ARBA00023004"/>
    </source>
</evidence>
<organism evidence="15 16">
    <name type="scientific">Rubrivirga litoralis</name>
    <dbReference type="NCBI Taxonomy" id="3075598"/>
    <lineage>
        <taxon>Bacteria</taxon>
        <taxon>Pseudomonadati</taxon>
        <taxon>Rhodothermota</taxon>
        <taxon>Rhodothermia</taxon>
        <taxon>Rhodothermales</taxon>
        <taxon>Rubricoccaceae</taxon>
        <taxon>Rubrivirga</taxon>
    </lineage>
</organism>
<feature type="transmembrane region" description="Helical" evidence="13">
    <location>
        <begin position="541"/>
        <end position="560"/>
    </location>
</feature>
<keyword evidence="7 13" id="KW-1133">Transmembrane helix</keyword>
<keyword evidence="5 13" id="KW-0812">Transmembrane</keyword>
<evidence type="ECO:0000256" key="12">
    <source>
        <dbReference type="NCBIfam" id="TIGR00437"/>
    </source>
</evidence>
<dbReference type="Proteomes" id="UP001267426">
    <property type="component" value="Unassembled WGS sequence"/>
</dbReference>
<evidence type="ECO:0000256" key="10">
    <source>
        <dbReference type="ARBA" id="ARBA00023134"/>
    </source>
</evidence>
<evidence type="ECO:0000256" key="7">
    <source>
        <dbReference type="ARBA" id="ARBA00022989"/>
    </source>
</evidence>
<evidence type="ECO:0000256" key="6">
    <source>
        <dbReference type="ARBA" id="ARBA00022741"/>
    </source>
</evidence>
<dbReference type="PANTHER" id="PTHR43185">
    <property type="entry name" value="FERROUS IRON TRANSPORT PROTEIN B"/>
    <property type="match status" value="1"/>
</dbReference>
<keyword evidence="8 13" id="KW-0408">Iron</keyword>
<feature type="transmembrane region" description="Helical" evidence="13">
    <location>
        <begin position="369"/>
        <end position="389"/>
    </location>
</feature>
<dbReference type="EMBL" id="JAVRHT010000035">
    <property type="protein sequence ID" value="MDT0632696.1"/>
    <property type="molecule type" value="Genomic_DNA"/>
</dbReference>
<protein>
    <recommendedName>
        <fullName evidence="12 13">Ferrous iron transport protein B</fullName>
    </recommendedName>
</protein>
<keyword evidence="6" id="KW-0547">Nucleotide-binding</keyword>
<dbReference type="Pfam" id="PF07664">
    <property type="entry name" value="FeoB_C"/>
    <property type="match status" value="1"/>
</dbReference>
<evidence type="ECO:0000256" key="2">
    <source>
        <dbReference type="ARBA" id="ARBA00022448"/>
    </source>
</evidence>
<comment type="similarity">
    <text evidence="13">Belongs to the TRAFAC class TrmE-Era-EngA-EngB-Septin-like GTPase superfamily. FeoB GTPase (TC 9.A.8) family.</text>
</comment>
<evidence type="ECO:0000256" key="5">
    <source>
        <dbReference type="ARBA" id="ARBA00022692"/>
    </source>
</evidence>
<evidence type="ECO:0000256" key="11">
    <source>
        <dbReference type="ARBA" id="ARBA00023136"/>
    </source>
</evidence>
<evidence type="ECO:0000256" key="3">
    <source>
        <dbReference type="ARBA" id="ARBA00022475"/>
    </source>
</evidence>
<feature type="transmembrane region" description="Helical" evidence="13">
    <location>
        <begin position="309"/>
        <end position="331"/>
    </location>
</feature>
<dbReference type="RefSeq" id="WP_311664830.1">
    <property type="nucleotide sequence ID" value="NZ_JAVRHT010000035.1"/>
</dbReference>
<sequence>METLRPAPPATRPAPARVQTVALAGNPNVGKTTLFNALTGSHQKVANYPGVTVERKSGRLARSGRGGAEGVEVVDLPGTYSLSPKSVDERVAFDALVGRIPGEPAPDVVACVVDATNLERNLYLVTQVLDLGLPVVVALNMTDAAAEAGIEVDADALADALGTPVVPISAKTGDGLDALRRAVLDPPRPAGGVAWEAMPAVDEALDALAERLGAEAPDVPAARRRFEALGALTADPLLAPWAGRAPGFHQAVLDTRAEFEARPVPYKMAEMMGRYGWISPVAARVVQHTAAADERTLSDRIDAVVTHRIWGPLIFGGVLLVIFQAVFSWAVPAMDGIEWLVGVTGEGMRAVLPDGVLEDVLVEGALSGVGNVLVFLPQILLLFLFLGLMEDSGYMARTAFIMDRAMRRVGLSGASVVPMLSAYACAIPGIMAARTLADERDRIITIMVVPLQGCSARLPVYVLFIAAFIPAGTLFGVVGYQGLAMTGLYVLGTVMAFVSALVLRRFVFKGEGSSFVMELPPYRMPQPKYLWRRMVDRSKVFVVRAGKIIFALSIVLWFMASYPKVEPPPELAARAAAADVAVEEATESLVRINPAAAAELHATERASIESALEAADVERAAVQNEIAGYQVRNSLIGRFGHAIEPIMRPLGFDWKISAGIVASFAAREVIVSALATIYSAGADANEESLALRDAIKADRYPDGTPVFTPLVAVSLLVFFVFALQCMSTLAIAKRELNSWFWPAVMWGYMFALAYGFSFAIYQGGKLLGLG</sequence>
<dbReference type="Gene3D" id="3.40.50.300">
    <property type="entry name" value="P-loop containing nucleotide triphosphate hydrolases"/>
    <property type="match status" value="1"/>
</dbReference>
<feature type="transmembrane region" description="Helical" evidence="13">
    <location>
        <begin position="409"/>
        <end position="437"/>
    </location>
</feature>
<dbReference type="PROSITE" id="PS51711">
    <property type="entry name" value="G_FEOB"/>
    <property type="match status" value="1"/>
</dbReference>
<reference evidence="15 16" key="1">
    <citation type="submission" date="2023-09" db="EMBL/GenBank/DDBJ databases">
        <authorList>
            <person name="Rey-Velasco X."/>
        </authorList>
    </citation>
    <scope>NUCLEOTIDE SEQUENCE [LARGE SCALE GENOMIC DNA]</scope>
    <source>
        <strain evidence="15 16">F394</strain>
    </source>
</reference>
<keyword evidence="10 13" id="KW-0342">GTP-binding</keyword>
<keyword evidence="9" id="KW-0406">Ion transport</keyword>
<dbReference type="SUPFAM" id="SSF52540">
    <property type="entry name" value="P-loop containing nucleoside triphosphate hydrolases"/>
    <property type="match status" value="1"/>
</dbReference>
<keyword evidence="3" id="KW-1003">Cell membrane</keyword>
<evidence type="ECO:0000256" key="1">
    <source>
        <dbReference type="ARBA" id="ARBA00004651"/>
    </source>
</evidence>
<feature type="transmembrane region" description="Helical" evidence="13">
    <location>
        <begin position="710"/>
        <end position="732"/>
    </location>
</feature>
<comment type="function">
    <text evidence="13">Probable transporter of a GTP-driven Fe(2+) uptake system.</text>
</comment>
<dbReference type="InterPro" id="IPR050860">
    <property type="entry name" value="FeoB_GTPase"/>
</dbReference>
<proteinExistence type="inferred from homology"/>
<evidence type="ECO:0000256" key="9">
    <source>
        <dbReference type="ARBA" id="ARBA00023065"/>
    </source>
</evidence>
<dbReference type="InterPro" id="IPR011640">
    <property type="entry name" value="Fe2_transport_prot_B_C"/>
</dbReference>
<evidence type="ECO:0000256" key="13">
    <source>
        <dbReference type="RuleBase" id="RU362098"/>
    </source>
</evidence>
<accession>A0ABU3BTS5</accession>
<dbReference type="InterPro" id="IPR030389">
    <property type="entry name" value="G_FEOB_dom"/>
</dbReference>
<dbReference type="InterPro" id="IPR006073">
    <property type="entry name" value="GTP-bd"/>
</dbReference>
<dbReference type="CDD" id="cd01879">
    <property type="entry name" value="FeoB"/>
    <property type="match status" value="1"/>
</dbReference>
<feature type="domain" description="FeoB-type G" evidence="14">
    <location>
        <begin position="18"/>
        <end position="189"/>
    </location>
</feature>
<name>A0ABU3BTS5_9BACT</name>
<keyword evidence="11 13" id="KW-0472">Membrane</keyword>
<dbReference type="NCBIfam" id="TIGR00437">
    <property type="entry name" value="feoB"/>
    <property type="match status" value="1"/>
</dbReference>
<evidence type="ECO:0000313" key="16">
    <source>
        <dbReference type="Proteomes" id="UP001267426"/>
    </source>
</evidence>
<keyword evidence="16" id="KW-1185">Reference proteome</keyword>
<dbReference type="Pfam" id="PF02421">
    <property type="entry name" value="FeoB_N"/>
    <property type="match status" value="1"/>
</dbReference>
<keyword evidence="2 13" id="KW-0813">Transport</keyword>
<dbReference type="InterPro" id="IPR003373">
    <property type="entry name" value="Fe2_transport_prot-B"/>
</dbReference>
<keyword evidence="4 13" id="KW-0410">Iron transport</keyword>
<evidence type="ECO:0000259" key="14">
    <source>
        <dbReference type="PROSITE" id="PS51711"/>
    </source>
</evidence>
<dbReference type="InterPro" id="IPR027417">
    <property type="entry name" value="P-loop_NTPase"/>
</dbReference>
<gene>
    <name evidence="15" type="primary">feoB</name>
    <name evidence="15" type="ORF">RM540_13125</name>
</gene>